<evidence type="ECO:0000256" key="2">
    <source>
        <dbReference type="ARBA" id="ARBA00023014"/>
    </source>
</evidence>
<feature type="chain" id="PRO_5031119776" description="2Fe-2S ferredoxin-type domain-containing protein" evidence="3">
    <location>
        <begin position="25"/>
        <end position="293"/>
    </location>
</feature>
<dbReference type="EMBL" id="HBEF01016698">
    <property type="protein sequence ID" value="CAD8338286.1"/>
    <property type="molecule type" value="Transcribed_RNA"/>
</dbReference>
<sequence>MMPLKRMGLAVVVTLGWLSQPSHAFQLGAMHPRRATHSRSSPSFMAAYENENVDGEPVDLSLDDRLYRVRLDRFPGIDWGTDLSFSFVYVRGMEPAGAASLSGLVDKGDQLCEIIPVPTREDETVPVIGMIGAPFDFVMSSFAELDRRVQAIDFVFFRGTKDELKEACAGDGGVTKDPETIAVTVVQNKGAKDERTVQLTAPAGVNVRQLLVDNGINVYQSVTRWTNCKGKQLCGTCIVNIAEGANGTNRKSMDEESTLRENPEGYRISCVTFAYGDITVETFPPINPAQWTR</sequence>
<dbReference type="Gene3D" id="3.10.20.30">
    <property type="match status" value="1"/>
</dbReference>
<dbReference type="SUPFAM" id="SSF54292">
    <property type="entry name" value="2Fe-2S ferredoxin-like"/>
    <property type="match status" value="1"/>
</dbReference>
<dbReference type="PROSITE" id="PS51085">
    <property type="entry name" value="2FE2S_FER_2"/>
    <property type="match status" value="1"/>
</dbReference>
<dbReference type="CDD" id="cd00207">
    <property type="entry name" value="fer2"/>
    <property type="match status" value="1"/>
</dbReference>
<reference evidence="5" key="1">
    <citation type="submission" date="2021-01" db="EMBL/GenBank/DDBJ databases">
        <authorList>
            <person name="Corre E."/>
            <person name="Pelletier E."/>
            <person name="Niang G."/>
            <person name="Scheremetjew M."/>
            <person name="Finn R."/>
            <person name="Kale V."/>
            <person name="Holt S."/>
            <person name="Cochrane G."/>
            <person name="Meng A."/>
            <person name="Brown T."/>
            <person name="Cohen L."/>
        </authorList>
    </citation>
    <scope>NUCLEOTIDE SEQUENCE</scope>
    <source>
        <strain evidence="5">CCMP3328</strain>
    </source>
</reference>
<accession>A0A7R9ZQ23</accession>
<keyword evidence="3" id="KW-0732">Signal</keyword>
<dbReference type="InterPro" id="IPR001041">
    <property type="entry name" value="2Fe-2S_ferredoxin-type"/>
</dbReference>
<feature type="signal peptide" evidence="3">
    <location>
        <begin position="1"/>
        <end position="24"/>
    </location>
</feature>
<evidence type="ECO:0000256" key="3">
    <source>
        <dbReference type="SAM" id="SignalP"/>
    </source>
</evidence>
<dbReference type="Pfam" id="PF00111">
    <property type="entry name" value="Fer2"/>
    <property type="match status" value="1"/>
</dbReference>
<evidence type="ECO:0000259" key="4">
    <source>
        <dbReference type="PROSITE" id="PS51085"/>
    </source>
</evidence>
<keyword evidence="2" id="KW-0411">Iron-sulfur</keyword>
<keyword evidence="1" id="KW-0479">Metal-binding</keyword>
<keyword evidence="1" id="KW-0001">2Fe-2S</keyword>
<feature type="domain" description="2Fe-2S ferredoxin-type" evidence="4">
    <location>
        <begin position="181"/>
        <end position="286"/>
    </location>
</feature>
<dbReference type="InterPro" id="IPR036010">
    <property type="entry name" value="2Fe-2S_ferredoxin-like_sf"/>
</dbReference>
<dbReference type="InterPro" id="IPR012675">
    <property type="entry name" value="Beta-grasp_dom_sf"/>
</dbReference>
<organism evidence="5">
    <name type="scientific">Craspedostauros australis</name>
    <dbReference type="NCBI Taxonomy" id="1486917"/>
    <lineage>
        <taxon>Eukaryota</taxon>
        <taxon>Sar</taxon>
        <taxon>Stramenopiles</taxon>
        <taxon>Ochrophyta</taxon>
        <taxon>Bacillariophyta</taxon>
        <taxon>Bacillariophyceae</taxon>
        <taxon>Bacillariophycidae</taxon>
        <taxon>Naviculales</taxon>
        <taxon>Naviculaceae</taxon>
        <taxon>Craspedostauros</taxon>
    </lineage>
</organism>
<keyword evidence="1" id="KW-0408">Iron</keyword>
<dbReference type="AlphaFoldDB" id="A0A7R9ZQ23"/>
<evidence type="ECO:0000313" key="5">
    <source>
        <dbReference type="EMBL" id="CAD8338286.1"/>
    </source>
</evidence>
<dbReference type="GO" id="GO:0051537">
    <property type="term" value="F:2 iron, 2 sulfur cluster binding"/>
    <property type="evidence" value="ECO:0007669"/>
    <property type="project" value="UniProtKB-KW"/>
</dbReference>
<protein>
    <recommendedName>
        <fullName evidence="4">2Fe-2S ferredoxin-type domain-containing protein</fullName>
    </recommendedName>
</protein>
<evidence type="ECO:0000256" key="1">
    <source>
        <dbReference type="ARBA" id="ARBA00022714"/>
    </source>
</evidence>
<proteinExistence type="predicted"/>
<name>A0A7R9ZQ23_9STRA</name>
<gene>
    <name evidence="5" type="ORF">CAUS1442_LOCUS10415</name>
</gene>